<keyword evidence="8" id="KW-0061">Asparagine biosynthesis</keyword>
<dbReference type="CDD" id="cd01991">
    <property type="entry name" value="Asn_synthase_B_C"/>
    <property type="match status" value="1"/>
</dbReference>
<evidence type="ECO:0000256" key="7">
    <source>
        <dbReference type="ARBA" id="ARBA00048741"/>
    </source>
</evidence>
<keyword evidence="8" id="KW-0028">Amino-acid biosynthesis</keyword>
<comment type="catalytic activity">
    <reaction evidence="7">
        <text>L-aspartate + L-glutamine + ATP + H2O = L-asparagine + L-glutamate + AMP + diphosphate + H(+)</text>
        <dbReference type="Rhea" id="RHEA:12228"/>
        <dbReference type="ChEBI" id="CHEBI:15377"/>
        <dbReference type="ChEBI" id="CHEBI:15378"/>
        <dbReference type="ChEBI" id="CHEBI:29985"/>
        <dbReference type="ChEBI" id="CHEBI:29991"/>
        <dbReference type="ChEBI" id="CHEBI:30616"/>
        <dbReference type="ChEBI" id="CHEBI:33019"/>
        <dbReference type="ChEBI" id="CHEBI:58048"/>
        <dbReference type="ChEBI" id="CHEBI:58359"/>
        <dbReference type="ChEBI" id="CHEBI:456215"/>
        <dbReference type="EC" id="6.3.5.4"/>
    </reaction>
</comment>
<dbReference type="PANTHER" id="PTHR43284:SF1">
    <property type="entry name" value="ASPARAGINE SYNTHETASE"/>
    <property type="match status" value="1"/>
</dbReference>
<evidence type="ECO:0000256" key="2">
    <source>
        <dbReference type="ARBA" id="ARBA00005752"/>
    </source>
</evidence>
<reference evidence="12" key="1">
    <citation type="submission" date="2018-03" db="EMBL/GenBank/DDBJ databases">
        <title>Gramella fulva sp. nov., isolated from a dry surface of tidal flat.</title>
        <authorList>
            <person name="Hwang S.H."/>
            <person name="Hwang W.M."/>
            <person name="Kang K."/>
            <person name="Ahn T.-Y."/>
        </authorList>
    </citation>
    <scope>NUCLEOTIDE SEQUENCE [LARGE SCALE GENOMIC DNA]</scope>
    <source>
        <strain evidence="12">SH35</strain>
    </source>
</reference>
<feature type="domain" description="Glutamine amidotransferase type-2" evidence="10">
    <location>
        <begin position="2"/>
        <end position="208"/>
    </location>
</feature>
<keyword evidence="5 9" id="KW-0067">ATP-binding</keyword>
<dbReference type="RefSeq" id="WP_107010609.1">
    <property type="nucleotide sequence ID" value="NZ_CP028136.1"/>
</dbReference>
<dbReference type="KEGG" id="grs:C7S20_00230"/>
<evidence type="ECO:0000256" key="4">
    <source>
        <dbReference type="ARBA" id="ARBA00022741"/>
    </source>
</evidence>
<comment type="pathway">
    <text evidence="1">Amino-acid biosynthesis; L-asparagine biosynthesis; L-asparagine from L-aspartate (L-Gln route): step 1/1.</text>
</comment>
<dbReference type="GO" id="GO:0005524">
    <property type="term" value="F:ATP binding"/>
    <property type="evidence" value="ECO:0007669"/>
    <property type="project" value="UniProtKB-KW"/>
</dbReference>
<dbReference type="InterPro" id="IPR001962">
    <property type="entry name" value="Asn_synthase"/>
</dbReference>
<protein>
    <recommendedName>
        <fullName evidence="3">asparagine synthase (glutamine-hydrolyzing)</fullName>
        <ecNumber evidence="3">6.3.5.4</ecNumber>
    </recommendedName>
</protein>
<name>A0A2R3Z0N1_9FLAO</name>
<organism evidence="11 12">
    <name type="scientific">Christiangramia fulva</name>
    <dbReference type="NCBI Taxonomy" id="2126553"/>
    <lineage>
        <taxon>Bacteria</taxon>
        <taxon>Pseudomonadati</taxon>
        <taxon>Bacteroidota</taxon>
        <taxon>Flavobacteriia</taxon>
        <taxon>Flavobacteriales</taxon>
        <taxon>Flavobacteriaceae</taxon>
        <taxon>Christiangramia</taxon>
    </lineage>
</organism>
<evidence type="ECO:0000256" key="8">
    <source>
        <dbReference type="PIRSR" id="PIRSR001589-1"/>
    </source>
</evidence>
<dbReference type="EMBL" id="CP028136">
    <property type="protein sequence ID" value="AVR43822.1"/>
    <property type="molecule type" value="Genomic_DNA"/>
</dbReference>
<dbReference type="OrthoDB" id="9763290at2"/>
<evidence type="ECO:0000256" key="6">
    <source>
        <dbReference type="ARBA" id="ARBA00022962"/>
    </source>
</evidence>
<dbReference type="PANTHER" id="PTHR43284">
    <property type="entry name" value="ASPARAGINE SYNTHETASE (GLUTAMINE-HYDROLYZING)"/>
    <property type="match status" value="1"/>
</dbReference>
<comment type="similarity">
    <text evidence="2">Belongs to the asparagine synthetase family.</text>
</comment>
<dbReference type="Gene3D" id="3.40.50.620">
    <property type="entry name" value="HUPs"/>
    <property type="match status" value="1"/>
</dbReference>
<proteinExistence type="inferred from homology"/>
<evidence type="ECO:0000256" key="5">
    <source>
        <dbReference type="ARBA" id="ARBA00022840"/>
    </source>
</evidence>
<dbReference type="GO" id="GO:0004066">
    <property type="term" value="F:asparagine synthase (glutamine-hydrolyzing) activity"/>
    <property type="evidence" value="ECO:0007669"/>
    <property type="project" value="UniProtKB-EC"/>
</dbReference>
<accession>A0A2R3Z0N1</accession>
<dbReference type="AlphaFoldDB" id="A0A2R3Z0N1"/>
<evidence type="ECO:0000256" key="3">
    <source>
        <dbReference type="ARBA" id="ARBA00012737"/>
    </source>
</evidence>
<dbReference type="GO" id="GO:0006529">
    <property type="term" value="P:asparagine biosynthetic process"/>
    <property type="evidence" value="ECO:0007669"/>
    <property type="project" value="UniProtKB-KW"/>
</dbReference>
<dbReference type="InterPro" id="IPR017932">
    <property type="entry name" value="GATase_2_dom"/>
</dbReference>
<dbReference type="InterPro" id="IPR033738">
    <property type="entry name" value="AsnB_N"/>
</dbReference>
<keyword evidence="6 8" id="KW-0315">Glutamine amidotransferase</keyword>
<dbReference type="NCBIfam" id="TIGR01536">
    <property type="entry name" value="asn_synth_AEB"/>
    <property type="match status" value="1"/>
</dbReference>
<evidence type="ECO:0000259" key="10">
    <source>
        <dbReference type="PROSITE" id="PS51278"/>
    </source>
</evidence>
<evidence type="ECO:0000256" key="1">
    <source>
        <dbReference type="ARBA" id="ARBA00005187"/>
    </source>
</evidence>
<keyword evidence="4 9" id="KW-0547">Nucleotide-binding</keyword>
<feature type="active site" description="For GATase activity" evidence="8">
    <location>
        <position position="2"/>
    </location>
</feature>
<dbReference type="PIRSF" id="PIRSF001589">
    <property type="entry name" value="Asn_synthetase_glu-h"/>
    <property type="match status" value="1"/>
</dbReference>
<sequence>MCGIAGIIGTNYNKEDLEKMLESIKHRGPDASGIYQNGDCLLGHNRLSIIDLSTNANQPFSDTTGRFQLIFNGEIYNYKELKAEIGDRYNFRTSSDTEVLLASYIIFGKDCLEKLNGMFAFAIWDKKKKELFAARDRFGVKPFYYYKDAESFIFASEIKAIHRFVEKNPDEKTWANYFCYGSYGSPETTFYKDIFQLQAGYYLEFKDGKLQKHQWYDFEKRIKEIPSDHGSDSEVKRKYLALLEDSIKLRFRADVEVGFNLSGGVDSSLLLALVNHLHPTHNIKAYTFYTGDERYDELPWVEKMIKRTGNSLEKVKLSPEEVPELSERISFYQDEPYGGIPTLAYSKIFQKASKDGVKVLLDGQGMDEQWAGYDYYGRATNELIQGSGNVSPLRTGVLNKGFMKLAEKPQYPELFSSVIQNLQYRDLFNTKLPRALRFNDRISMAYSTELREPFLDYRLVEMAFALPDQMKIRGGVHKYMLREIVKEYVPFEIAEAPKRALQTPQREWLGEELRGFVNQGIEKLLNSEFSNWFDSKALRKEWEAYQNGKQENSFYVWQWVNLGLLI</sequence>
<evidence type="ECO:0000313" key="12">
    <source>
        <dbReference type="Proteomes" id="UP000241507"/>
    </source>
</evidence>
<dbReference type="SUPFAM" id="SSF52402">
    <property type="entry name" value="Adenine nucleotide alpha hydrolases-like"/>
    <property type="match status" value="1"/>
</dbReference>
<dbReference type="GO" id="GO:0005829">
    <property type="term" value="C:cytosol"/>
    <property type="evidence" value="ECO:0007669"/>
    <property type="project" value="TreeGrafter"/>
</dbReference>
<evidence type="ECO:0000313" key="11">
    <source>
        <dbReference type="EMBL" id="AVR43822.1"/>
    </source>
</evidence>
<dbReference type="InterPro" id="IPR051786">
    <property type="entry name" value="ASN_synthetase/amidase"/>
</dbReference>
<dbReference type="InterPro" id="IPR014729">
    <property type="entry name" value="Rossmann-like_a/b/a_fold"/>
</dbReference>
<dbReference type="InterPro" id="IPR006426">
    <property type="entry name" value="Asn_synth_AEB"/>
</dbReference>
<dbReference type="Pfam" id="PF13537">
    <property type="entry name" value="GATase_7"/>
    <property type="match status" value="1"/>
</dbReference>
<dbReference type="SUPFAM" id="SSF56235">
    <property type="entry name" value="N-terminal nucleophile aminohydrolases (Ntn hydrolases)"/>
    <property type="match status" value="1"/>
</dbReference>
<keyword evidence="12" id="KW-1185">Reference proteome</keyword>
<dbReference type="PROSITE" id="PS51278">
    <property type="entry name" value="GATASE_TYPE_2"/>
    <property type="match status" value="1"/>
</dbReference>
<feature type="binding site" evidence="9">
    <location>
        <position position="96"/>
    </location>
    <ligand>
        <name>L-glutamine</name>
        <dbReference type="ChEBI" id="CHEBI:58359"/>
    </ligand>
</feature>
<dbReference type="EC" id="6.3.5.4" evidence="3"/>
<evidence type="ECO:0000256" key="9">
    <source>
        <dbReference type="PIRSR" id="PIRSR001589-2"/>
    </source>
</evidence>
<dbReference type="Pfam" id="PF00733">
    <property type="entry name" value="Asn_synthase"/>
    <property type="match status" value="1"/>
</dbReference>
<gene>
    <name evidence="11" type="primary">asnB</name>
    <name evidence="11" type="ORF">C7S20_00230</name>
</gene>
<dbReference type="InterPro" id="IPR029055">
    <property type="entry name" value="Ntn_hydrolases_N"/>
</dbReference>
<dbReference type="Gene3D" id="3.60.20.10">
    <property type="entry name" value="Glutamine Phosphoribosylpyrophosphate, subunit 1, domain 1"/>
    <property type="match status" value="1"/>
</dbReference>
<dbReference type="CDD" id="cd00712">
    <property type="entry name" value="AsnB"/>
    <property type="match status" value="1"/>
</dbReference>
<dbReference type="Proteomes" id="UP000241507">
    <property type="component" value="Chromosome"/>
</dbReference>